<dbReference type="InterPro" id="IPR000719">
    <property type="entry name" value="Prot_kinase_dom"/>
</dbReference>
<dbReference type="InterPro" id="IPR011009">
    <property type="entry name" value="Kinase-like_dom_sf"/>
</dbReference>
<evidence type="ECO:0000256" key="7">
    <source>
        <dbReference type="ARBA" id="ARBA00049014"/>
    </source>
</evidence>
<comment type="caution">
    <text evidence="11">The sequence shown here is derived from an EMBL/GenBank/DDBJ whole genome shotgun (WGS) entry which is preliminary data.</text>
</comment>
<evidence type="ECO:0000256" key="8">
    <source>
        <dbReference type="ARBA" id="ARBA00049299"/>
    </source>
</evidence>
<dbReference type="GO" id="GO:0004708">
    <property type="term" value="F:MAP kinase kinase activity"/>
    <property type="evidence" value="ECO:0007669"/>
    <property type="project" value="UniProtKB-EC"/>
</dbReference>
<evidence type="ECO:0000256" key="4">
    <source>
        <dbReference type="ARBA" id="ARBA00022840"/>
    </source>
</evidence>
<evidence type="ECO:0000256" key="9">
    <source>
        <dbReference type="ARBA" id="ARBA00051693"/>
    </source>
</evidence>
<evidence type="ECO:0000256" key="3">
    <source>
        <dbReference type="ARBA" id="ARBA00022777"/>
    </source>
</evidence>
<dbReference type="EMBL" id="QUTI01020550">
    <property type="protein sequence ID" value="RLO09089.1"/>
    <property type="molecule type" value="Genomic_DNA"/>
</dbReference>
<evidence type="ECO:0000256" key="6">
    <source>
        <dbReference type="ARBA" id="ARBA00038999"/>
    </source>
</evidence>
<gene>
    <name evidence="11" type="ORF">DYB28_010864</name>
</gene>
<feature type="domain" description="Protein kinase" evidence="10">
    <location>
        <begin position="1"/>
        <end position="117"/>
    </location>
</feature>
<name>A0A9X8E3U0_APHAT</name>
<dbReference type="SUPFAM" id="SSF56112">
    <property type="entry name" value="Protein kinase-like (PK-like)"/>
    <property type="match status" value="1"/>
</dbReference>
<comment type="catalytic activity">
    <reaction evidence="7">
        <text>L-seryl-[protein] + ATP = O-phospho-L-seryl-[protein] + ADP + H(+)</text>
        <dbReference type="Rhea" id="RHEA:17989"/>
        <dbReference type="Rhea" id="RHEA-COMP:9863"/>
        <dbReference type="Rhea" id="RHEA-COMP:11604"/>
        <dbReference type="ChEBI" id="CHEBI:15378"/>
        <dbReference type="ChEBI" id="CHEBI:29999"/>
        <dbReference type="ChEBI" id="CHEBI:30616"/>
        <dbReference type="ChEBI" id="CHEBI:83421"/>
        <dbReference type="ChEBI" id="CHEBI:456216"/>
        <dbReference type="EC" id="2.7.12.2"/>
    </reaction>
</comment>
<comment type="catalytic activity">
    <reaction evidence="8">
        <text>L-threonyl-[protein] + ATP = O-phospho-L-threonyl-[protein] + ADP + H(+)</text>
        <dbReference type="Rhea" id="RHEA:46608"/>
        <dbReference type="Rhea" id="RHEA-COMP:11060"/>
        <dbReference type="Rhea" id="RHEA-COMP:11605"/>
        <dbReference type="ChEBI" id="CHEBI:15378"/>
        <dbReference type="ChEBI" id="CHEBI:30013"/>
        <dbReference type="ChEBI" id="CHEBI:30616"/>
        <dbReference type="ChEBI" id="CHEBI:61977"/>
        <dbReference type="ChEBI" id="CHEBI:456216"/>
        <dbReference type="EC" id="2.7.12.2"/>
    </reaction>
</comment>
<dbReference type="Gene3D" id="1.10.510.10">
    <property type="entry name" value="Transferase(Phosphotransferase) domain 1"/>
    <property type="match status" value="1"/>
</dbReference>
<evidence type="ECO:0000256" key="5">
    <source>
        <dbReference type="ARBA" id="ARBA00038035"/>
    </source>
</evidence>
<dbReference type="PANTHER" id="PTHR48013">
    <property type="entry name" value="DUAL SPECIFICITY MITOGEN-ACTIVATED PROTEIN KINASE KINASE 5-RELATED"/>
    <property type="match status" value="1"/>
</dbReference>
<dbReference type="EC" id="2.7.12.2" evidence="6"/>
<proteinExistence type="inferred from homology"/>
<dbReference type="Pfam" id="PF00069">
    <property type="entry name" value="Pkinase"/>
    <property type="match status" value="1"/>
</dbReference>
<organism evidence="11 12">
    <name type="scientific">Aphanomyces astaci</name>
    <name type="common">Crayfish plague agent</name>
    <dbReference type="NCBI Taxonomy" id="112090"/>
    <lineage>
        <taxon>Eukaryota</taxon>
        <taxon>Sar</taxon>
        <taxon>Stramenopiles</taxon>
        <taxon>Oomycota</taxon>
        <taxon>Saprolegniomycetes</taxon>
        <taxon>Saprolegniales</taxon>
        <taxon>Verrucalvaceae</taxon>
        <taxon>Aphanomyces</taxon>
    </lineage>
</organism>
<dbReference type="SMART" id="SM00220">
    <property type="entry name" value="S_TKc"/>
    <property type="match status" value="1"/>
</dbReference>
<evidence type="ECO:0000256" key="1">
    <source>
        <dbReference type="ARBA" id="ARBA00022679"/>
    </source>
</evidence>
<dbReference type="GO" id="GO:0005524">
    <property type="term" value="F:ATP binding"/>
    <property type="evidence" value="ECO:0007669"/>
    <property type="project" value="UniProtKB-KW"/>
</dbReference>
<dbReference type="PANTHER" id="PTHR48013:SF9">
    <property type="entry name" value="DUAL SPECIFICITY MITOGEN-ACTIVATED PROTEIN KINASE KINASE 5"/>
    <property type="match status" value="1"/>
</dbReference>
<keyword evidence="3" id="KW-0418">Kinase</keyword>
<evidence type="ECO:0000313" key="12">
    <source>
        <dbReference type="Proteomes" id="UP000275652"/>
    </source>
</evidence>
<evidence type="ECO:0000259" key="10">
    <source>
        <dbReference type="PROSITE" id="PS50011"/>
    </source>
</evidence>
<comment type="similarity">
    <text evidence="5">Belongs to the protein kinase superfamily. STE Ser/Thr protein kinase family. MAP kinase kinase subfamily.</text>
</comment>
<evidence type="ECO:0000313" key="11">
    <source>
        <dbReference type="EMBL" id="RLO09089.1"/>
    </source>
</evidence>
<evidence type="ECO:0000256" key="2">
    <source>
        <dbReference type="ARBA" id="ARBA00022741"/>
    </source>
</evidence>
<keyword evidence="2" id="KW-0547">Nucleotide-binding</keyword>
<dbReference type="Proteomes" id="UP000275652">
    <property type="component" value="Unassembled WGS sequence"/>
</dbReference>
<reference evidence="11 12" key="1">
    <citation type="journal article" date="2018" name="J. Invertebr. Pathol.">
        <title>New genotyping method for the causative agent of crayfish plague (Aphanomyces astaci) based on whole genome data.</title>
        <authorList>
            <person name="Minardi D."/>
            <person name="Studholme D.J."/>
            <person name="van der Giezen M."/>
            <person name="Pretto T."/>
            <person name="Oidtmann B."/>
        </authorList>
    </citation>
    <scope>NUCLEOTIDE SEQUENCE [LARGE SCALE GENOMIC DNA]</scope>
    <source>
        <strain evidence="11 12">KB13</strain>
    </source>
</reference>
<feature type="non-terminal residue" evidence="11">
    <location>
        <position position="1"/>
    </location>
</feature>
<dbReference type="AlphaFoldDB" id="A0A9X8E3U0"/>
<keyword evidence="4" id="KW-0067">ATP-binding</keyword>
<sequence length="283" mass="31756">IADFGLAATLSKSKSYFSEFQGTLMYMSPERITGGNYSHPSDVWAVGIVLLTLSLGRYPFAKEDGFFGLEDSIVNETMPLVPATTFSPSCREFIQALLAKDPASRLTAAQALDHPFLAQYDPKQNDHEFAHAWATLHTPCHMTPDEIQAVVGTCLVKYCNQTSRTSSVSSQHSHRMARWSMQLAVSGSPRRDGHDLTHARSYLAGWYTHENRVFCASEYLKSCGQDACGHRSGYGKMNKPMRLQETVLNVEVVYDFNSCDRYRFTYKSQDKEGSIDDNLVNKH</sequence>
<accession>A0A9X8E3U0</accession>
<protein>
    <recommendedName>
        <fullName evidence="6">mitogen-activated protein kinase kinase</fullName>
        <ecNumber evidence="6">2.7.12.2</ecNumber>
    </recommendedName>
</protein>
<comment type="catalytic activity">
    <reaction evidence="9">
        <text>L-tyrosyl-[protein] + ATP = O-phospho-L-tyrosyl-[protein] + ADP + H(+)</text>
        <dbReference type="Rhea" id="RHEA:10596"/>
        <dbReference type="Rhea" id="RHEA-COMP:10136"/>
        <dbReference type="Rhea" id="RHEA-COMP:20101"/>
        <dbReference type="ChEBI" id="CHEBI:15378"/>
        <dbReference type="ChEBI" id="CHEBI:30616"/>
        <dbReference type="ChEBI" id="CHEBI:46858"/>
        <dbReference type="ChEBI" id="CHEBI:61978"/>
        <dbReference type="ChEBI" id="CHEBI:456216"/>
        <dbReference type="EC" id="2.7.12.2"/>
    </reaction>
</comment>
<dbReference type="PROSITE" id="PS50011">
    <property type="entry name" value="PROTEIN_KINASE_DOM"/>
    <property type="match status" value="1"/>
</dbReference>
<keyword evidence="1" id="KW-0808">Transferase</keyword>